<organism evidence="4">
    <name type="scientific">Schistocephalus solidus</name>
    <name type="common">Tapeworm</name>
    <dbReference type="NCBI Taxonomy" id="70667"/>
    <lineage>
        <taxon>Eukaryota</taxon>
        <taxon>Metazoa</taxon>
        <taxon>Spiralia</taxon>
        <taxon>Lophotrochozoa</taxon>
        <taxon>Platyhelminthes</taxon>
        <taxon>Cestoda</taxon>
        <taxon>Eucestoda</taxon>
        <taxon>Diphyllobothriidea</taxon>
        <taxon>Diphyllobothriidae</taxon>
        <taxon>Schistocephalus</taxon>
    </lineage>
</organism>
<dbReference type="WBParaSite" id="SSLN_0000954201-mRNA-1">
    <property type="protein sequence ID" value="SSLN_0000954201-mRNA-1"/>
    <property type="gene ID" value="SSLN_0000954201"/>
</dbReference>
<sequence length="209" mass="23179">MLDRRLSQHQRGKAREHDQQSGKCSLSLPPKPQFGGNSLSLLATFQLNSADRGKFADILLNGHAVYLKLYTASDITFITERLWQSLGRPTMQQTSHLNLHGLGWIEQLGSIDMQLSVVCTQVQIPAAPADPTNDILQRFAPVFLDDVGRCTHTQAVLHLHPGSQPTFRLKRPVPCAALPLVDAELKRLEELEVLTHMSYSAWAALIAVV</sequence>
<feature type="region of interest" description="Disordered" evidence="1">
    <location>
        <begin position="1"/>
        <end position="29"/>
    </location>
</feature>
<proteinExistence type="predicted"/>
<evidence type="ECO:0000313" key="4">
    <source>
        <dbReference type="WBParaSite" id="SSLN_0000954201-mRNA-1"/>
    </source>
</evidence>
<evidence type="ECO:0000256" key="1">
    <source>
        <dbReference type="SAM" id="MobiDB-lite"/>
    </source>
</evidence>
<dbReference type="Proteomes" id="UP000275846">
    <property type="component" value="Unassembled WGS sequence"/>
</dbReference>
<dbReference type="OrthoDB" id="6261872at2759"/>
<dbReference type="InterPro" id="IPR050951">
    <property type="entry name" value="Retrovirus_Pol_polyprotein"/>
</dbReference>
<dbReference type="PANTHER" id="PTHR37984:SF5">
    <property type="entry name" value="PROTEIN NYNRIN-LIKE"/>
    <property type="match status" value="1"/>
</dbReference>
<accession>A0A183SY95</accession>
<reference evidence="4" key="1">
    <citation type="submission" date="2016-06" db="UniProtKB">
        <authorList>
            <consortium name="WormBaseParasite"/>
        </authorList>
    </citation>
    <scope>IDENTIFICATION</scope>
</reference>
<keyword evidence="3" id="KW-1185">Reference proteome</keyword>
<evidence type="ECO:0000313" key="2">
    <source>
        <dbReference type="EMBL" id="VDL95578.1"/>
    </source>
</evidence>
<name>A0A183SY95_SCHSO</name>
<protein>
    <submittedName>
        <fullName evidence="2 4">Uncharacterized protein</fullName>
    </submittedName>
</protein>
<dbReference type="AlphaFoldDB" id="A0A183SY95"/>
<dbReference type="PANTHER" id="PTHR37984">
    <property type="entry name" value="PROTEIN CBG26694"/>
    <property type="match status" value="1"/>
</dbReference>
<evidence type="ECO:0000313" key="3">
    <source>
        <dbReference type="Proteomes" id="UP000275846"/>
    </source>
</evidence>
<gene>
    <name evidence="2" type="ORF">SSLN_LOCUS9193</name>
</gene>
<reference evidence="2 3" key="2">
    <citation type="submission" date="2018-11" db="EMBL/GenBank/DDBJ databases">
        <authorList>
            <consortium name="Pathogen Informatics"/>
        </authorList>
    </citation>
    <scope>NUCLEOTIDE SEQUENCE [LARGE SCALE GENOMIC DNA]</scope>
    <source>
        <strain evidence="2 3">NST_G2</strain>
    </source>
</reference>
<dbReference type="EMBL" id="UYSU01035089">
    <property type="protein sequence ID" value="VDL95578.1"/>
    <property type="molecule type" value="Genomic_DNA"/>
</dbReference>